<evidence type="ECO:0000259" key="1">
    <source>
        <dbReference type="Pfam" id="PF07687"/>
    </source>
</evidence>
<dbReference type="PANTHER" id="PTHR30575">
    <property type="entry name" value="PEPTIDASE M20"/>
    <property type="match status" value="1"/>
</dbReference>
<dbReference type="FunFam" id="3.30.70.360:FF:000004">
    <property type="entry name" value="Peptidase M20 domain-containing protein 2"/>
    <property type="match status" value="1"/>
</dbReference>
<dbReference type="NCBIfam" id="TIGR01891">
    <property type="entry name" value="amidohydrolases"/>
    <property type="match status" value="1"/>
</dbReference>
<reference evidence="2" key="1">
    <citation type="submission" date="2018-05" db="EMBL/GenBank/DDBJ databases">
        <authorList>
            <person name="Lanie J.A."/>
            <person name="Ng W.-L."/>
            <person name="Kazmierczak K.M."/>
            <person name="Andrzejewski T.M."/>
            <person name="Davidsen T.M."/>
            <person name="Wayne K.J."/>
            <person name="Tettelin H."/>
            <person name="Glass J.I."/>
            <person name="Rusch D."/>
            <person name="Podicherti R."/>
            <person name="Tsui H.-C.T."/>
            <person name="Winkler M.E."/>
        </authorList>
    </citation>
    <scope>NUCLEOTIDE SEQUENCE</scope>
</reference>
<dbReference type="EMBL" id="UINC01003002">
    <property type="protein sequence ID" value="SVA02409.1"/>
    <property type="molecule type" value="Genomic_DNA"/>
</dbReference>
<dbReference type="InterPro" id="IPR002933">
    <property type="entry name" value="Peptidase_M20"/>
</dbReference>
<dbReference type="Pfam" id="PF07687">
    <property type="entry name" value="M20_dimer"/>
    <property type="match status" value="1"/>
</dbReference>
<dbReference type="SUPFAM" id="SSF55031">
    <property type="entry name" value="Bacterial exopeptidase dimerisation domain"/>
    <property type="match status" value="1"/>
</dbReference>
<dbReference type="Pfam" id="PF01546">
    <property type="entry name" value="Peptidase_M20"/>
    <property type="match status" value="1"/>
</dbReference>
<dbReference type="GO" id="GO:0016805">
    <property type="term" value="F:dipeptidase activity"/>
    <property type="evidence" value="ECO:0007669"/>
    <property type="project" value="InterPro"/>
</dbReference>
<dbReference type="CDD" id="cd05672">
    <property type="entry name" value="M20_ACY1L2-like"/>
    <property type="match status" value="1"/>
</dbReference>
<accession>A0A381SG07</accession>
<dbReference type="InterPro" id="IPR052030">
    <property type="entry name" value="Peptidase_M20/M20A_hydrolases"/>
</dbReference>
<dbReference type="InterPro" id="IPR036264">
    <property type="entry name" value="Bact_exopeptidase_dim_dom"/>
</dbReference>
<protein>
    <recommendedName>
        <fullName evidence="1">Peptidase M20 dimerisation domain-containing protein</fullName>
    </recommendedName>
</protein>
<dbReference type="InterPro" id="IPR017144">
    <property type="entry name" value="Xaa-Arg_dipeptidase"/>
</dbReference>
<dbReference type="SUPFAM" id="SSF53187">
    <property type="entry name" value="Zn-dependent exopeptidases"/>
    <property type="match status" value="1"/>
</dbReference>
<dbReference type="GO" id="GO:0071713">
    <property type="term" value="F:para-aminobenzoyl-glutamate hydrolase activity"/>
    <property type="evidence" value="ECO:0007669"/>
    <property type="project" value="TreeGrafter"/>
</dbReference>
<dbReference type="InterPro" id="IPR011650">
    <property type="entry name" value="Peptidase_M20_dimer"/>
</dbReference>
<name>A0A381SG07_9ZZZZ</name>
<gene>
    <name evidence="2" type="ORF">METZ01_LOCUS55263</name>
</gene>
<dbReference type="Gene3D" id="3.30.70.360">
    <property type="match status" value="1"/>
</dbReference>
<dbReference type="GO" id="GO:0046657">
    <property type="term" value="P:folic acid catabolic process"/>
    <property type="evidence" value="ECO:0007669"/>
    <property type="project" value="TreeGrafter"/>
</dbReference>
<dbReference type="Gene3D" id="3.40.630.10">
    <property type="entry name" value="Zn peptidases"/>
    <property type="match status" value="1"/>
</dbReference>
<dbReference type="GO" id="GO:0005737">
    <property type="term" value="C:cytoplasm"/>
    <property type="evidence" value="ECO:0007669"/>
    <property type="project" value="TreeGrafter"/>
</dbReference>
<sequence length="434" mass="46020">MSYSLGYCEQRPVHLPEIEDIMTSGNAPSKQTLSETTTHAIEAVRSELVKVALDIHAHPELNYQEEHAARLLSDTLEKHGFQVERGVGGVETAFTATLSGGAGNDGPTVAVLAEYDALPDIGHGCGHNLIAMAAIGAGLGLKANLDKLPGKVMVIGTPAEEGGGGKIRMLDGGVFQGVDAVLSSHPSSNRTVIPTEIPMGESWSLAMVGFRYIFHGKAAHAAAMPHEGINALNGVIHLFSGIDSLRQHLREDTRIHGVITDGGRAPNVVPEYAAANFMLRCRDRDYLNDVIVGRVLNAAEGAAAMTGCRLEVEEYYPFYENVRPNSVIAGLLLNNAELAGLPLNEPFPGRQGSAASTDFGNVSQALPSYELRYAVSEQPVASHSREMTETAISDYAINAAINVAKTMTLTACDLLLDPGLVSAAQADFEKRGGA</sequence>
<organism evidence="2">
    <name type="scientific">marine metagenome</name>
    <dbReference type="NCBI Taxonomy" id="408172"/>
    <lineage>
        <taxon>unclassified sequences</taxon>
        <taxon>metagenomes</taxon>
        <taxon>ecological metagenomes</taxon>
    </lineage>
</organism>
<feature type="domain" description="Peptidase M20 dimerisation" evidence="1">
    <location>
        <begin position="208"/>
        <end position="280"/>
    </location>
</feature>
<dbReference type="AlphaFoldDB" id="A0A381SG07"/>
<evidence type="ECO:0000313" key="2">
    <source>
        <dbReference type="EMBL" id="SVA02409.1"/>
    </source>
</evidence>
<dbReference type="PANTHER" id="PTHR30575:SF0">
    <property type="entry name" value="XAA-ARG DIPEPTIDASE"/>
    <property type="match status" value="1"/>
</dbReference>
<proteinExistence type="predicted"/>
<dbReference type="PIRSF" id="PIRSF037226">
    <property type="entry name" value="Amidohydrolase_ACY1L2_prd"/>
    <property type="match status" value="1"/>
</dbReference>
<dbReference type="InterPro" id="IPR017439">
    <property type="entry name" value="Amidohydrolase"/>
</dbReference>